<dbReference type="FunFam" id="2.130.10.10:FF:000645">
    <property type="entry name" value="Putative nuclear pore complex subunit Nup159"/>
    <property type="match status" value="1"/>
</dbReference>
<dbReference type="InterPro" id="IPR026054">
    <property type="entry name" value="Nucleoporin"/>
</dbReference>
<organism evidence="7 8">
    <name type="scientific">Endocarpon pusillum</name>
    <dbReference type="NCBI Taxonomy" id="364733"/>
    <lineage>
        <taxon>Eukaryota</taxon>
        <taxon>Fungi</taxon>
        <taxon>Dikarya</taxon>
        <taxon>Ascomycota</taxon>
        <taxon>Pezizomycotina</taxon>
        <taxon>Eurotiomycetes</taxon>
        <taxon>Chaetothyriomycetidae</taxon>
        <taxon>Verrucariales</taxon>
        <taxon>Verrucariaceae</taxon>
        <taxon>Endocarpon</taxon>
    </lineage>
</organism>
<feature type="compositionally biased region" description="Polar residues" evidence="5">
    <location>
        <begin position="501"/>
        <end position="529"/>
    </location>
</feature>
<dbReference type="Proteomes" id="UP000606974">
    <property type="component" value="Unassembled WGS sequence"/>
</dbReference>
<dbReference type="SUPFAM" id="SSF117289">
    <property type="entry name" value="Nucleoporin domain"/>
    <property type="match status" value="1"/>
</dbReference>
<evidence type="ECO:0000259" key="6">
    <source>
        <dbReference type="Pfam" id="PF16755"/>
    </source>
</evidence>
<comment type="subcellular location">
    <subcellularLocation>
        <location evidence="1">Nucleus</location>
    </subcellularLocation>
</comment>
<feature type="domain" description="Nucleoporin Nup159/Nup146 N-terminal" evidence="6">
    <location>
        <begin position="67"/>
        <end position="444"/>
    </location>
</feature>
<evidence type="ECO:0000313" key="8">
    <source>
        <dbReference type="Proteomes" id="UP000606974"/>
    </source>
</evidence>
<dbReference type="GO" id="GO:0005643">
    <property type="term" value="C:nuclear pore"/>
    <property type="evidence" value="ECO:0007669"/>
    <property type="project" value="TreeGrafter"/>
</dbReference>
<dbReference type="InterPro" id="IPR015943">
    <property type="entry name" value="WD40/YVTN_repeat-like_dom_sf"/>
</dbReference>
<name>A0A8H7ARW8_9EURO</name>
<sequence length="1489" mass="157010">MAFSFNNSNNNNNNGGTLGSAMQNAGVAAQTGDQLPEIHTEQLGFQPVNGDCKLQLLPTSWPADTLPPPSSSLLSVASSKGLVAAAAPNELVIASTTSIRDAWASGWKPENNVKTFNPQAKISVPRLSHIAFSADENVLVIAGESNGGLAAYQADALTTGQPEPALEISTDDQALRALAPNPNVQFAELFAAVTKNGQLLIADLKAGQLRSGVNGPVLKSNVSCISWSNQGKQLVAGLGDGTAVQMTPDGTPKAEIPRPPSLEGVKHVSTLSWLSNDTFLIIYSSSSDSDEAAEPSDYFIVSRQPKTQNYTFEALPEVCPPFGLNRSPACQFVARLRKFEPHIEDLLVLASTTSIELGLVTKANAPLSSEQQVTDVYTLTMPADDSRRAQLPLSLEDQDTSPIGLALDLSAKEGIVSPIPSDPEIEQSPGPLPNILTLNHVGVLSSWWIVYADSIREKKTYSGLVVSGGAEQAQKQTTPLPAQTVSPPPSGFGQPAFGQSGFASQPSFARPATSTFGTASETKFGSPSLLSGDKPSWTSTGFAGSSPQTASSGFGQPGFGTSTPLGGLKPALGAPSPFSGKPAFGQPAAPTNIPDSGTAFGQTGALGPQKSNPFAGGGAASPFGGSVGDGKGFAAFSNKGGFSALAPTQSGPGGLFGKTEQKDPVFPQTEQQSPFAPKAGTAENKPGFSGFGAKDISIGSTFKRDETSRDDMSKPDDSGELSFGLGLGSALEQTQQEATSAESKEEEMDDGGTESVSTSPSQDQLAPPPSDSKPQIPVVTPPSTISQPKTTPAPPLAGLFPTDNQPGTTPAAVQNSKPGWSSEQIPSTTPKETPKTKPPVTFPGPSDDEAQPPKIKTEPSESSPPDLQNIPEAPLPPEPTSKSRFIPSDTPDASDESKLSNDDAPLPPDSVVQKDDSTSEASPNGPADDETDDLSSDFEGSVEDETHEISPVDEPTEDQAEDVQTSPESSFGKGPEGSEETSPAGGLFTKVSTSKPSRLFGEVTTGPILPPPVPQESPRSPSPMRNVVTADVLRPEASRSVSAPTRPHSTSALDRRRAELTKSALASQPINASDIRDKGTDRTAAAEKAKAKARAEAEAALELEDDEDERLRAELAAPPSPSERLEPFVPHQHPGIDTSNKSGIPGQIERLYQDINSMIDTLGINARSLSAYILYQTSQEPYHEWPEVLNSETPRDALDGEWVLQDANRLAEGGEVLNALLSRSKIEDVSAKFEQCHDLLNRDVMQLRMKLSATRKALHASANAPGRTSAPLSAEQANLQHDLRKASLSVQSKLAEAEQELTVLRAKLAEARPSQQNGTNGTGKGMFGRSGAQKKPTVEAVTTTIAKMTSMAEKKRTDIDMLEAQLKSLGLRSDDSLANSRHGSVEPNGTPPRGSIGRGMSASRRTPLSAAGSVYHTPDSRLGESHRSTPMTGRRSLRASVDHNGAFVSSEDSERWKEKARRRKEVHHLLAEALAERRKNARTARAQRI</sequence>
<evidence type="ECO:0000313" key="7">
    <source>
        <dbReference type="EMBL" id="KAF7513167.1"/>
    </source>
</evidence>
<evidence type="ECO:0000256" key="2">
    <source>
        <dbReference type="ARBA" id="ARBA00022448"/>
    </source>
</evidence>
<dbReference type="GO" id="GO:0008139">
    <property type="term" value="F:nuclear localization sequence binding"/>
    <property type="evidence" value="ECO:0007669"/>
    <property type="project" value="TreeGrafter"/>
</dbReference>
<feature type="compositionally biased region" description="Gly residues" evidence="5">
    <location>
        <begin position="615"/>
        <end position="631"/>
    </location>
</feature>
<feature type="region of interest" description="Disordered" evidence="5">
    <location>
        <begin position="1308"/>
        <end position="1338"/>
    </location>
</feature>
<keyword evidence="3" id="KW-0539">Nucleus</keyword>
<feature type="compositionally biased region" description="Basic and acidic residues" evidence="5">
    <location>
        <begin position="1418"/>
        <end position="1427"/>
    </location>
</feature>
<dbReference type="GO" id="GO:0006606">
    <property type="term" value="P:protein import into nucleus"/>
    <property type="evidence" value="ECO:0007669"/>
    <property type="project" value="TreeGrafter"/>
</dbReference>
<feature type="compositionally biased region" description="Polar residues" evidence="5">
    <location>
        <begin position="754"/>
        <end position="764"/>
    </location>
</feature>
<dbReference type="EMBL" id="JAACFV010000007">
    <property type="protein sequence ID" value="KAF7513167.1"/>
    <property type="molecule type" value="Genomic_DNA"/>
</dbReference>
<feature type="region of interest" description="Disordered" evidence="5">
    <location>
        <begin position="497"/>
        <end position="1109"/>
    </location>
</feature>
<protein>
    <recommendedName>
        <fullName evidence="6">Nucleoporin Nup159/Nup146 N-terminal domain-containing protein</fullName>
    </recommendedName>
</protein>
<dbReference type="OrthoDB" id="248320at2759"/>
<feature type="compositionally biased region" description="Acidic residues" evidence="5">
    <location>
        <begin position="927"/>
        <end position="946"/>
    </location>
</feature>
<feature type="compositionally biased region" description="Basic and acidic residues" evidence="5">
    <location>
        <begin position="702"/>
        <end position="717"/>
    </location>
</feature>
<gene>
    <name evidence="7" type="ORF">GJ744_010563</name>
</gene>
<dbReference type="PANTHER" id="PTHR23193:SF23">
    <property type="entry name" value="NUCLEAR PORE COMPLEX PROTEIN NUP153"/>
    <property type="match status" value="1"/>
</dbReference>
<feature type="compositionally biased region" description="Polar residues" evidence="5">
    <location>
        <begin position="781"/>
        <end position="790"/>
    </location>
</feature>
<feature type="compositionally biased region" description="Acidic residues" evidence="5">
    <location>
        <begin position="1099"/>
        <end position="1108"/>
    </location>
</feature>
<dbReference type="Pfam" id="PF16755">
    <property type="entry name" value="Beta-prop_NUP159_NUP214"/>
    <property type="match status" value="1"/>
</dbReference>
<keyword evidence="4" id="KW-0175">Coiled coil</keyword>
<evidence type="ECO:0000256" key="1">
    <source>
        <dbReference type="ARBA" id="ARBA00004123"/>
    </source>
</evidence>
<feature type="coiled-coil region" evidence="4">
    <location>
        <begin position="1345"/>
        <end position="1372"/>
    </location>
</feature>
<keyword evidence="2" id="KW-0813">Transport</keyword>
<evidence type="ECO:0000256" key="4">
    <source>
        <dbReference type="SAM" id="Coils"/>
    </source>
</evidence>
<feature type="compositionally biased region" description="Low complexity" evidence="5">
    <location>
        <begin position="720"/>
        <end position="731"/>
    </location>
</feature>
<dbReference type="GO" id="GO:0017056">
    <property type="term" value="F:structural constituent of nuclear pore"/>
    <property type="evidence" value="ECO:0007669"/>
    <property type="project" value="TreeGrafter"/>
</dbReference>
<evidence type="ECO:0000256" key="3">
    <source>
        <dbReference type="ARBA" id="ARBA00023242"/>
    </source>
</evidence>
<feature type="compositionally biased region" description="Polar residues" evidence="5">
    <location>
        <begin position="536"/>
        <end position="564"/>
    </location>
</feature>
<dbReference type="GO" id="GO:0006405">
    <property type="term" value="P:RNA export from nucleus"/>
    <property type="evidence" value="ECO:0007669"/>
    <property type="project" value="TreeGrafter"/>
</dbReference>
<feature type="compositionally biased region" description="Polar residues" evidence="5">
    <location>
        <begin position="732"/>
        <end position="741"/>
    </location>
</feature>
<feature type="compositionally biased region" description="Basic and acidic residues" evidence="5">
    <location>
        <begin position="1074"/>
        <end position="1097"/>
    </location>
</feature>
<evidence type="ECO:0000256" key="5">
    <source>
        <dbReference type="SAM" id="MobiDB-lite"/>
    </source>
</evidence>
<dbReference type="InterPro" id="IPR039462">
    <property type="entry name" value="Nup159/Nup146_N"/>
</dbReference>
<feature type="region of interest" description="Disordered" evidence="5">
    <location>
        <begin position="1"/>
        <end position="20"/>
    </location>
</feature>
<dbReference type="Gene3D" id="2.130.10.10">
    <property type="entry name" value="YVTN repeat-like/Quinoprotein amine dehydrogenase"/>
    <property type="match status" value="1"/>
</dbReference>
<dbReference type="PANTHER" id="PTHR23193">
    <property type="entry name" value="NUCLEAR PORE COMPLEX PROTEIN NUP"/>
    <property type="match status" value="1"/>
</dbReference>
<reference evidence="7" key="1">
    <citation type="submission" date="2020-02" db="EMBL/GenBank/DDBJ databases">
        <authorList>
            <person name="Palmer J.M."/>
        </authorList>
    </citation>
    <scope>NUCLEOTIDE SEQUENCE</scope>
    <source>
        <strain evidence="7">EPUS1.4</strain>
        <tissue evidence="7">Thallus</tissue>
    </source>
</reference>
<feature type="compositionally biased region" description="Low complexity" evidence="5">
    <location>
        <begin position="1"/>
        <end position="14"/>
    </location>
</feature>
<keyword evidence="8" id="KW-1185">Reference proteome</keyword>
<feature type="compositionally biased region" description="Polar residues" evidence="5">
    <location>
        <begin position="802"/>
        <end position="825"/>
    </location>
</feature>
<proteinExistence type="predicted"/>
<feature type="region of interest" description="Disordered" evidence="5">
    <location>
        <begin position="1373"/>
        <end position="1434"/>
    </location>
</feature>
<feature type="compositionally biased region" description="Polar residues" evidence="5">
    <location>
        <begin position="1039"/>
        <end position="1052"/>
    </location>
</feature>
<comment type="caution">
    <text evidence="7">The sequence shown here is derived from an EMBL/GenBank/DDBJ whole genome shotgun (WGS) entry which is preliminary data.</text>
</comment>
<accession>A0A8H7ARW8</accession>